<dbReference type="EMBL" id="JANBVB010001014">
    <property type="protein sequence ID" value="KAJ2891348.1"/>
    <property type="molecule type" value="Genomic_DNA"/>
</dbReference>
<name>A0ACC1M056_9FUNG</name>
<dbReference type="Proteomes" id="UP001139981">
    <property type="component" value="Unassembled WGS sequence"/>
</dbReference>
<keyword evidence="2" id="KW-1185">Reference proteome</keyword>
<sequence>MWLRHKLSEQSRSFSNSQNQAAGEWQDIPKNPVFYPPTPKKELETAPAEKPSPAANDPSRPSRLISRLKTIFVPKSSALSSDSQAATKHNLEWLGSGSQHSLRRQTSKLGTFRKSKLVARSPVREDSISPDLRALADSDRIPSPTKGGEYSFPLDGMYSPAAFFAQVDQRSPRRMHTITMAYSPPQEGARTGCSYTRSPDRSFSRSPSRCSPDSAANRDNEYCTFMYAPRPNSPSPCPQSFFRSLSMDMPSFQPTLLRQQQPNISLNDSSHGCRSSQASESTVVAALDTLSQLDEIDSQVSSGLMPSES</sequence>
<protein>
    <submittedName>
        <fullName evidence="1">Uncharacterized protein</fullName>
    </submittedName>
</protein>
<feature type="non-terminal residue" evidence="1">
    <location>
        <position position="309"/>
    </location>
</feature>
<accession>A0ACC1M056</accession>
<evidence type="ECO:0000313" key="1">
    <source>
        <dbReference type="EMBL" id="KAJ2891348.1"/>
    </source>
</evidence>
<reference evidence="1" key="1">
    <citation type="submission" date="2022-07" db="EMBL/GenBank/DDBJ databases">
        <title>Phylogenomic reconstructions and comparative analyses of Kickxellomycotina fungi.</title>
        <authorList>
            <person name="Reynolds N.K."/>
            <person name="Stajich J.E."/>
            <person name="Barry K."/>
            <person name="Grigoriev I.V."/>
            <person name="Crous P."/>
            <person name="Smith M.E."/>
        </authorList>
    </citation>
    <scope>NUCLEOTIDE SEQUENCE</scope>
    <source>
        <strain evidence="1">CBS 190363</strain>
    </source>
</reference>
<proteinExistence type="predicted"/>
<organism evidence="1 2">
    <name type="scientific">Coemansia aciculifera</name>
    <dbReference type="NCBI Taxonomy" id="417176"/>
    <lineage>
        <taxon>Eukaryota</taxon>
        <taxon>Fungi</taxon>
        <taxon>Fungi incertae sedis</taxon>
        <taxon>Zoopagomycota</taxon>
        <taxon>Kickxellomycotina</taxon>
        <taxon>Kickxellomycetes</taxon>
        <taxon>Kickxellales</taxon>
        <taxon>Kickxellaceae</taxon>
        <taxon>Coemansia</taxon>
    </lineage>
</organism>
<evidence type="ECO:0000313" key="2">
    <source>
        <dbReference type="Proteomes" id="UP001139981"/>
    </source>
</evidence>
<comment type="caution">
    <text evidence="1">The sequence shown here is derived from an EMBL/GenBank/DDBJ whole genome shotgun (WGS) entry which is preliminary data.</text>
</comment>
<gene>
    <name evidence="1" type="ORF">IWW38_003658</name>
</gene>